<dbReference type="EMBL" id="KV442077">
    <property type="protein sequence ID" value="OAQ25539.1"/>
    <property type="molecule type" value="Genomic_DNA"/>
</dbReference>
<protein>
    <submittedName>
        <fullName evidence="1">Uncharacterized protein</fullName>
    </submittedName>
</protein>
<name>A0A197JME4_9FUNG</name>
<sequence length="693" mass="80223">MTPTSSARFFEMPELVIYLIPYLDPPAISCLMQTSRHLNHLTAPGLYYNVKAVYEPAPVKWRRNIFTSAEAVRALGRNAGHVRQLDLEPLEVTYYVNCVFAYQQQQQQQEEERDLPATVILPSTNRITATTTTTTTNSRSLVQRPLWLAPPDPHTCAVYPIPPMTQLTKLDFHTHYHVPYKDCPYFLPKFCVPKATLTYICWIMNSNPHLLDLSLEILVKDNRDIRLLTTSIFGLKKVKRVDLELVYWPESVNLCRWVPVLFGCCPVSVERFVLELIEGSDFWTWPFMFDRLQSEEEENVPVWQMSDQDCGLLETTTMNLPMRQEPLINLKALMLYDLCEEIVLEEEFRSVLEQFPNLEYITMPTVAPIRNPKRLAQEMVRCCPKLKSVEQRYRIEGVEIWETMLWLLEVLPENQLWRFIGTFDQLFVVPGFPQNAGSLFCRHSMTLRSIALGGCRNFNSKAIQTILMGCGAVERLEVQWSMKKDTRQYLCLELEDAVQVPWACTGLKDLTLTVAIPDQPLHYPPEGVVPFYNRASPATLSEAETHQFELLEALYRQIGTLTELHTLVLRAIFYDPQGHRLLAKDYRHNSFPGFLNLKSETTGRPGYLHHLGGLTKLRKLGGSVSMTTYETEVTVKTTDEPEWMAQHWPVLTEAQFYSRDERIGTQFQWLKDEVAKQSEGRRKLIVDYWIPFH</sequence>
<dbReference type="OrthoDB" id="2441355at2759"/>
<evidence type="ECO:0000313" key="2">
    <source>
        <dbReference type="Proteomes" id="UP000078512"/>
    </source>
</evidence>
<reference evidence="1 2" key="1">
    <citation type="submission" date="2016-05" db="EMBL/GenBank/DDBJ databases">
        <title>Genome sequencing reveals origins of a unique bacterial endosymbiosis in the earliest lineages of terrestrial Fungi.</title>
        <authorList>
            <consortium name="DOE Joint Genome Institute"/>
            <person name="Uehling J."/>
            <person name="Gryganskyi A."/>
            <person name="Hameed K."/>
            <person name="Tschaplinski T."/>
            <person name="Misztal P."/>
            <person name="Wu S."/>
            <person name="Desiro A."/>
            <person name="Vande Pol N."/>
            <person name="Du Z.-Y."/>
            <person name="Zienkiewicz A."/>
            <person name="Zienkiewicz K."/>
            <person name="Morin E."/>
            <person name="Tisserant E."/>
            <person name="Splivallo R."/>
            <person name="Hainaut M."/>
            <person name="Henrissat B."/>
            <person name="Ohm R."/>
            <person name="Kuo A."/>
            <person name="Yan J."/>
            <person name="Lipzen A."/>
            <person name="Nolan M."/>
            <person name="Labutti K."/>
            <person name="Barry K."/>
            <person name="Goldstein A."/>
            <person name="Labbe J."/>
            <person name="Schadt C."/>
            <person name="Tuskan G."/>
            <person name="Grigoriev I."/>
            <person name="Martin F."/>
            <person name="Vilgalys R."/>
            <person name="Bonito G."/>
        </authorList>
    </citation>
    <scope>NUCLEOTIDE SEQUENCE [LARGE SCALE GENOMIC DNA]</scope>
    <source>
        <strain evidence="1 2">AG-77</strain>
    </source>
</reference>
<dbReference type="Proteomes" id="UP000078512">
    <property type="component" value="Unassembled WGS sequence"/>
</dbReference>
<accession>A0A197JME4</accession>
<dbReference type="Gene3D" id="3.80.10.10">
    <property type="entry name" value="Ribonuclease Inhibitor"/>
    <property type="match status" value="1"/>
</dbReference>
<dbReference type="SUPFAM" id="SSF52047">
    <property type="entry name" value="RNI-like"/>
    <property type="match status" value="1"/>
</dbReference>
<proteinExistence type="predicted"/>
<dbReference type="InterPro" id="IPR032675">
    <property type="entry name" value="LRR_dom_sf"/>
</dbReference>
<evidence type="ECO:0000313" key="1">
    <source>
        <dbReference type="EMBL" id="OAQ25539.1"/>
    </source>
</evidence>
<organism evidence="1 2">
    <name type="scientific">Linnemannia elongata AG-77</name>
    <dbReference type="NCBI Taxonomy" id="1314771"/>
    <lineage>
        <taxon>Eukaryota</taxon>
        <taxon>Fungi</taxon>
        <taxon>Fungi incertae sedis</taxon>
        <taxon>Mucoromycota</taxon>
        <taxon>Mortierellomycotina</taxon>
        <taxon>Mortierellomycetes</taxon>
        <taxon>Mortierellales</taxon>
        <taxon>Mortierellaceae</taxon>
        <taxon>Linnemannia</taxon>
    </lineage>
</organism>
<keyword evidence="2" id="KW-1185">Reference proteome</keyword>
<dbReference type="AlphaFoldDB" id="A0A197JME4"/>
<gene>
    <name evidence="1" type="ORF">K457DRAFT_35119</name>
</gene>